<dbReference type="RefSeq" id="WP_188956570.1">
    <property type="nucleotide sequence ID" value="NZ_BMIB01000004.1"/>
</dbReference>
<dbReference type="InterPro" id="IPR035992">
    <property type="entry name" value="Ricin_B-like_lectins"/>
</dbReference>
<protein>
    <recommendedName>
        <fullName evidence="4">Ricin B lectin domain-containing protein</fullName>
    </recommendedName>
</protein>
<accession>A0A917J2D8</accession>
<name>A0A917J2D8_9BACT</name>
<reference evidence="5" key="2">
    <citation type="submission" date="2020-09" db="EMBL/GenBank/DDBJ databases">
        <authorList>
            <person name="Sun Q."/>
            <person name="Zhou Y."/>
        </authorList>
    </citation>
    <scope>NUCLEOTIDE SEQUENCE</scope>
    <source>
        <strain evidence="5">CGMCC 1.15290</strain>
    </source>
</reference>
<dbReference type="InterPro" id="IPR026444">
    <property type="entry name" value="Secre_tail"/>
</dbReference>
<dbReference type="EMBL" id="BMIB01000004">
    <property type="protein sequence ID" value="GGH77870.1"/>
    <property type="molecule type" value="Genomic_DNA"/>
</dbReference>
<proteinExistence type="predicted"/>
<dbReference type="SUPFAM" id="SSF48230">
    <property type="entry name" value="Chondroitin AC/alginate lyase"/>
    <property type="match status" value="1"/>
</dbReference>
<keyword evidence="1 3" id="KW-0732">Signal</keyword>
<dbReference type="Pfam" id="PF14200">
    <property type="entry name" value="RicinB_lectin_2"/>
    <property type="match status" value="2"/>
</dbReference>
<feature type="chain" id="PRO_5037517551" description="Ricin B lectin domain-containing protein" evidence="3">
    <location>
        <begin position="25"/>
        <end position="646"/>
    </location>
</feature>
<dbReference type="Gene3D" id="1.50.10.100">
    <property type="entry name" value="Chondroitin AC/alginate lyase"/>
    <property type="match status" value="1"/>
</dbReference>
<evidence type="ECO:0000259" key="4">
    <source>
        <dbReference type="SMART" id="SM00458"/>
    </source>
</evidence>
<evidence type="ECO:0000313" key="5">
    <source>
        <dbReference type="EMBL" id="GGH77870.1"/>
    </source>
</evidence>
<comment type="caution">
    <text evidence="5">The sequence shown here is derived from an EMBL/GenBank/DDBJ whole genome shotgun (WGS) entry which is preliminary data.</text>
</comment>
<keyword evidence="2" id="KW-0456">Lyase</keyword>
<evidence type="ECO:0000256" key="2">
    <source>
        <dbReference type="ARBA" id="ARBA00023239"/>
    </source>
</evidence>
<reference evidence="5" key="1">
    <citation type="journal article" date="2014" name="Int. J. Syst. Evol. Microbiol.">
        <title>Complete genome sequence of Corynebacterium casei LMG S-19264T (=DSM 44701T), isolated from a smear-ripened cheese.</title>
        <authorList>
            <consortium name="US DOE Joint Genome Institute (JGI-PGF)"/>
            <person name="Walter F."/>
            <person name="Albersmeier A."/>
            <person name="Kalinowski J."/>
            <person name="Ruckert C."/>
        </authorList>
    </citation>
    <scope>NUCLEOTIDE SEQUENCE</scope>
    <source>
        <strain evidence="5">CGMCC 1.15290</strain>
    </source>
</reference>
<feature type="domain" description="Ricin B lectin" evidence="4">
    <location>
        <begin position="402"/>
        <end position="539"/>
    </location>
</feature>
<dbReference type="Pfam" id="PF18962">
    <property type="entry name" value="Por_Secre_tail"/>
    <property type="match status" value="1"/>
</dbReference>
<dbReference type="GO" id="GO:0042597">
    <property type="term" value="C:periplasmic space"/>
    <property type="evidence" value="ECO:0007669"/>
    <property type="project" value="InterPro"/>
</dbReference>
<evidence type="ECO:0000256" key="3">
    <source>
        <dbReference type="SAM" id="SignalP"/>
    </source>
</evidence>
<dbReference type="SUPFAM" id="SSF50370">
    <property type="entry name" value="Ricin B-like lectins"/>
    <property type="match status" value="1"/>
</dbReference>
<keyword evidence="6" id="KW-1185">Reference proteome</keyword>
<dbReference type="AlphaFoldDB" id="A0A917J2D8"/>
<dbReference type="InterPro" id="IPR008397">
    <property type="entry name" value="Alginate_lyase_dom"/>
</dbReference>
<dbReference type="GO" id="GO:0016829">
    <property type="term" value="F:lyase activity"/>
    <property type="evidence" value="ECO:0007669"/>
    <property type="project" value="UniProtKB-KW"/>
</dbReference>
<sequence length="646" mass="70379">MKTIALTFLMGAVLVVSATGTAGAQAFVHPGLLHTEADFARMRTKVNANAQPWKGSWDVLTANGRSQLTYAHLALDTVRRGGTGQNYTRLYNDIAAAYQTAIRWKITGDVDYANKSIAIMNDWSSTLRYITGNADRFLAAGIYGYQFANAAEIMRTYSGWAAADFTRFQNMMLTKFYPLNDNFLLNHNDACITNYWANWDLCNMASVLAIGVLCDRRDLYNRAINYFKTGAGNGSITHAVWYLHNSTLGQWQESGRDQGHATLGIGLMGAFCEMAWNQGDDMYGYDSNRFLKGAEYVAQYNTGNTVPYTTYTWGNGQNCAQMQQTVIADAGRGNIRPVWEMVYHHYANRMGLSVPGMAAYAALHRPEGGGGNYGPNSGGFDQLGFGSLTFARDPLSAAGPVNGVYKIFARHSGQAMEVANNGNANGANVRQWPANDCACQQWTLTNTGSGQYTLVGVGSGKNLDVASSSTADGANVAIWQSTGGNNQKFTFTLVTGGFYRITPVNSGKCVDVDGTSLTNGANIFQWAYLNGKNQHWQLVPVGGAAAAASVSLLSKAATDTTLLQQKEVDYTFYPNPARDQITVLLKTTPVNEPVTGWLQSVNGQILHKAQWKGNKHVFNLNSMAAGVYWICIQNGKQKVTKAFVKE</sequence>
<dbReference type="PROSITE" id="PS50231">
    <property type="entry name" value="RICIN_B_LECTIN"/>
    <property type="match status" value="1"/>
</dbReference>
<evidence type="ECO:0000256" key="1">
    <source>
        <dbReference type="ARBA" id="ARBA00022729"/>
    </source>
</evidence>
<dbReference type="Gene3D" id="2.80.10.50">
    <property type="match status" value="3"/>
</dbReference>
<organism evidence="5 6">
    <name type="scientific">Filimonas zeae</name>
    <dbReference type="NCBI Taxonomy" id="1737353"/>
    <lineage>
        <taxon>Bacteria</taxon>
        <taxon>Pseudomonadati</taxon>
        <taxon>Bacteroidota</taxon>
        <taxon>Chitinophagia</taxon>
        <taxon>Chitinophagales</taxon>
        <taxon>Chitinophagaceae</taxon>
        <taxon>Filimonas</taxon>
    </lineage>
</organism>
<dbReference type="InterPro" id="IPR008929">
    <property type="entry name" value="Chondroitin_lyas"/>
</dbReference>
<dbReference type="Pfam" id="PF05426">
    <property type="entry name" value="Alginate_lyase"/>
    <property type="match status" value="1"/>
</dbReference>
<dbReference type="NCBIfam" id="TIGR04183">
    <property type="entry name" value="Por_Secre_tail"/>
    <property type="match status" value="1"/>
</dbReference>
<gene>
    <name evidence="5" type="ORF">GCM10011379_44870</name>
</gene>
<dbReference type="InterPro" id="IPR000772">
    <property type="entry name" value="Ricin_B_lectin"/>
</dbReference>
<dbReference type="Proteomes" id="UP000627292">
    <property type="component" value="Unassembled WGS sequence"/>
</dbReference>
<dbReference type="CDD" id="cd00161">
    <property type="entry name" value="beta-trefoil_Ricin-like"/>
    <property type="match status" value="1"/>
</dbReference>
<dbReference type="SMART" id="SM00458">
    <property type="entry name" value="RICIN"/>
    <property type="match status" value="1"/>
</dbReference>
<feature type="signal peptide" evidence="3">
    <location>
        <begin position="1"/>
        <end position="24"/>
    </location>
</feature>
<evidence type="ECO:0000313" key="6">
    <source>
        <dbReference type="Proteomes" id="UP000627292"/>
    </source>
</evidence>